<dbReference type="Proteomes" id="UP000240987">
    <property type="component" value="Unassembled WGS sequence"/>
</dbReference>
<sequence>MACSCCGKYLNVGMIHKTDLNTGQKLKSCPHCSDANGGEHVFHPYPSSFGKTPARKTARNPDGYQSYCIDCRRLSKGVASRVYKNGRPCSGLV</sequence>
<dbReference type="RefSeq" id="WP_107241827.1">
    <property type="nucleotide sequence ID" value="NZ_PYMJ01000004.1"/>
</dbReference>
<evidence type="ECO:0000313" key="1">
    <source>
        <dbReference type="EMBL" id="PSU50214.1"/>
    </source>
</evidence>
<accession>A0A2T3JMF3</accession>
<organism evidence="1 2">
    <name type="scientific">Photobacterium frigidiphilum</name>
    <dbReference type="NCBI Taxonomy" id="264736"/>
    <lineage>
        <taxon>Bacteria</taxon>
        <taxon>Pseudomonadati</taxon>
        <taxon>Pseudomonadota</taxon>
        <taxon>Gammaproteobacteria</taxon>
        <taxon>Vibrionales</taxon>
        <taxon>Vibrionaceae</taxon>
        <taxon>Photobacterium</taxon>
    </lineage>
</organism>
<keyword evidence="2" id="KW-1185">Reference proteome</keyword>
<reference evidence="1 2" key="1">
    <citation type="submission" date="2018-01" db="EMBL/GenBank/DDBJ databases">
        <title>Whole genome sequencing of Histamine producing bacteria.</title>
        <authorList>
            <person name="Butler K."/>
        </authorList>
    </citation>
    <scope>NUCLEOTIDE SEQUENCE [LARGE SCALE GENOMIC DNA]</scope>
    <source>
        <strain evidence="1 2">JCM 12947</strain>
    </source>
</reference>
<protein>
    <submittedName>
        <fullName evidence="1">Uncharacterized protein</fullName>
    </submittedName>
</protein>
<name>A0A2T3JMF3_9GAMM</name>
<proteinExistence type="predicted"/>
<dbReference type="AlphaFoldDB" id="A0A2T3JMF3"/>
<comment type="caution">
    <text evidence="1">The sequence shown here is derived from an EMBL/GenBank/DDBJ whole genome shotgun (WGS) entry which is preliminary data.</text>
</comment>
<dbReference type="OrthoDB" id="1932748at2"/>
<dbReference type="EMBL" id="PYMJ01000004">
    <property type="protein sequence ID" value="PSU50214.1"/>
    <property type="molecule type" value="Genomic_DNA"/>
</dbReference>
<evidence type="ECO:0000313" key="2">
    <source>
        <dbReference type="Proteomes" id="UP000240987"/>
    </source>
</evidence>
<gene>
    <name evidence="1" type="ORF">C9J12_05640</name>
</gene>